<dbReference type="Proteomes" id="UP001180840">
    <property type="component" value="Unassembled WGS sequence"/>
</dbReference>
<evidence type="ECO:0008006" key="3">
    <source>
        <dbReference type="Google" id="ProtNLM"/>
    </source>
</evidence>
<sequence length="272" mass="29897">MAESFESMRRRAYLATGESTLEVGGKRVIDRLRIPVTVEDPRSLSVRIASRRPQGQVAVRFDAHACGLVMADGVSARSVRFIHGQSADGRLGVTGVGEGAYVSVINEYLEDGEFRSGGGDAGMVTESEGRRIHVRANGSKPYDRMLFEDVEVWIDLDREVTVTAGALDPYPHFPFAEYLFFESGSDTEGLRGEELQQSVCVRNRSGAIGPKLQEVLGAYHAQGKRLDWSGDRVVQLCADLEEVDENTLVERAREAGVCLMRVADGALLYEPR</sequence>
<reference evidence="1" key="1">
    <citation type="submission" date="2023-07" db="EMBL/GenBank/DDBJ databases">
        <title>Sequencing the genomes of 1000 actinobacteria strains.</title>
        <authorList>
            <person name="Klenk H.-P."/>
        </authorList>
    </citation>
    <scope>NUCLEOTIDE SEQUENCE</scope>
    <source>
        <strain evidence="1">DSM 107476</strain>
    </source>
</reference>
<accession>A0ABU2A101</accession>
<gene>
    <name evidence="1" type="ORF">J2S39_002371</name>
</gene>
<dbReference type="RefSeq" id="WP_290196633.1">
    <property type="nucleotide sequence ID" value="NZ_CP047654.1"/>
</dbReference>
<organism evidence="1 2">
    <name type="scientific">Corynebacterium guangdongense</name>
    <dbReference type="NCBI Taxonomy" id="1783348"/>
    <lineage>
        <taxon>Bacteria</taxon>
        <taxon>Bacillati</taxon>
        <taxon>Actinomycetota</taxon>
        <taxon>Actinomycetes</taxon>
        <taxon>Mycobacteriales</taxon>
        <taxon>Corynebacteriaceae</taxon>
        <taxon>Corynebacterium</taxon>
    </lineage>
</organism>
<protein>
    <recommendedName>
        <fullName evidence="3">Urease accessory protein UreD</fullName>
    </recommendedName>
</protein>
<evidence type="ECO:0000313" key="1">
    <source>
        <dbReference type="EMBL" id="MDR7330695.1"/>
    </source>
</evidence>
<keyword evidence="2" id="KW-1185">Reference proteome</keyword>
<proteinExistence type="predicted"/>
<dbReference type="EMBL" id="JAVDXZ010000001">
    <property type="protein sequence ID" value="MDR7330695.1"/>
    <property type="molecule type" value="Genomic_DNA"/>
</dbReference>
<name>A0ABU2A101_9CORY</name>
<evidence type="ECO:0000313" key="2">
    <source>
        <dbReference type="Proteomes" id="UP001180840"/>
    </source>
</evidence>
<comment type="caution">
    <text evidence="1">The sequence shown here is derived from an EMBL/GenBank/DDBJ whole genome shotgun (WGS) entry which is preliminary data.</text>
</comment>